<gene>
    <name evidence="1" type="ORF">SO802_009205</name>
</gene>
<evidence type="ECO:0000313" key="1">
    <source>
        <dbReference type="EMBL" id="KAL0007703.1"/>
    </source>
</evidence>
<accession>A0AAW2DDK6</accession>
<comment type="caution">
    <text evidence="1">The sequence shown here is derived from an EMBL/GenBank/DDBJ whole genome shotgun (WGS) entry which is preliminary data.</text>
</comment>
<dbReference type="EMBL" id="JAZDWU010000003">
    <property type="protein sequence ID" value="KAL0007703.1"/>
    <property type="molecule type" value="Genomic_DNA"/>
</dbReference>
<keyword evidence="2" id="KW-1185">Reference proteome</keyword>
<evidence type="ECO:0000313" key="2">
    <source>
        <dbReference type="Proteomes" id="UP001459277"/>
    </source>
</evidence>
<name>A0AAW2DDK6_9ROSI</name>
<dbReference type="AlphaFoldDB" id="A0AAW2DDK6"/>
<protein>
    <submittedName>
        <fullName evidence="1">Uncharacterized protein</fullName>
    </submittedName>
</protein>
<proteinExistence type="predicted"/>
<organism evidence="1 2">
    <name type="scientific">Lithocarpus litseifolius</name>
    <dbReference type="NCBI Taxonomy" id="425828"/>
    <lineage>
        <taxon>Eukaryota</taxon>
        <taxon>Viridiplantae</taxon>
        <taxon>Streptophyta</taxon>
        <taxon>Embryophyta</taxon>
        <taxon>Tracheophyta</taxon>
        <taxon>Spermatophyta</taxon>
        <taxon>Magnoliopsida</taxon>
        <taxon>eudicotyledons</taxon>
        <taxon>Gunneridae</taxon>
        <taxon>Pentapetalae</taxon>
        <taxon>rosids</taxon>
        <taxon>fabids</taxon>
        <taxon>Fagales</taxon>
        <taxon>Fagaceae</taxon>
        <taxon>Lithocarpus</taxon>
    </lineage>
</organism>
<sequence length="76" mass="8613">MVNVYFHSVGFGFDSVSNDFKAVRLLNVQSRSASNLLHISQEAEVYSVSSGSWRQLDPKFWETNEGDGEDQEEVNQ</sequence>
<reference evidence="1 2" key="1">
    <citation type="submission" date="2024-01" db="EMBL/GenBank/DDBJ databases">
        <title>A telomere-to-telomere, gap-free genome of sweet tea (Lithocarpus litseifolius).</title>
        <authorList>
            <person name="Zhou J."/>
        </authorList>
    </citation>
    <scope>NUCLEOTIDE SEQUENCE [LARGE SCALE GENOMIC DNA]</scope>
    <source>
        <strain evidence="1">Zhou-2022a</strain>
        <tissue evidence="1">Leaf</tissue>
    </source>
</reference>
<dbReference type="Proteomes" id="UP001459277">
    <property type="component" value="Unassembled WGS sequence"/>
</dbReference>